<dbReference type="Proteomes" id="UP000647339">
    <property type="component" value="Unassembled WGS sequence"/>
</dbReference>
<gene>
    <name evidence="1" type="ORF">GCM10011339_23480</name>
</gene>
<protein>
    <submittedName>
        <fullName evidence="1">Uncharacterized protein</fullName>
    </submittedName>
</protein>
<evidence type="ECO:0000313" key="1">
    <source>
        <dbReference type="EMBL" id="GGF34513.1"/>
    </source>
</evidence>
<reference evidence="2" key="1">
    <citation type="journal article" date="2019" name="Int. J. Syst. Evol. Microbiol.">
        <title>The Global Catalogue of Microorganisms (GCM) 10K type strain sequencing project: providing services to taxonomists for standard genome sequencing and annotation.</title>
        <authorList>
            <consortium name="The Broad Institute Genomics Platform"/>
            <consortium name="The Broad Institute Genome Sequencing Center for Infectious Disease"/>
            <person name="Wu L."/>
            <person name="Ma J."/>
        </authorList>
    </citation>
    <scope>NUCLEOTIDE SEQUENCE [LARGE SCALE GENOMIC DNA]</scope>
    <source>
        <strain evidence="2">CGMCC 1.15407</strain>
    </source>
</reference>
<evidence type="ECO:0000313" key="2">
    <source>
        <dbReference type="Proteomes" id="UP000647339"/>
    </source>
</evidence>
<dbReference type="EMBL" id="BMIU01000010">
    <property type="protein sequence ID" value="GGF34513.1"/>
    <property type="molecule type" value="Genomic_DNA"/>
</dbReference>
<proteinExistence type="predicted"/>
<accession>A0ABQ1V476</accession>
<sequence>MALNRDVLRFLALKMLPNMMKTYPNQPIYSYFINFNEGRYQVWMKEVNGEWEMVQFEKIT</sequence>
<keyword evidence="2" id="KW-1185">Reference proteome</keyword>
<organism evidence="1 2">
    <name type="scientific">Echinicola rosea</name>
    <dbReference type="NCBI Taxonomy" id="1807691"/>
    <lineage>
        <taxon>Bacteria</taxon>
        <taxon>Pseudomonadati</taxon>
        <taxon>Bacteroidota</taxon>
        <taxon>Cytophagia</taxon>
        <taxon>Cytophagales</taxon>
        <taxon>Cyclobacteriaceae</taxon>
        <taxon>Echinicola</taxon>
    </lineage>
</organism>
<name>A0ABQ1V476_9BACT</name>
<comment type="caution">
    <text evidence="1">The sequence shown here is derived from an EMBL/GenBank/DDBJ whole genome shotgun (WGS) entry which is preliminary data.</text>
</comment>